<evidence type="ECO:0000256" key="1">
    <source>
        <dbReference type="SAM" id="MobiDB-lite"/>
    </source>
</evidence>
<accession>A0A9P7FPW3</accession>
<proteinExistence type="predicted"/>
<feature type="region of interest" description="Disordered" evidence="1">
    <location>
        <begin position="1"/>
        <end position="35"/>
    </location>
</feature>
<organism evidence="2 3">
    <name type="scientific">Sphagnurus paluster</name>
    <dbReference type="NCBI Taxonomy" id="117069"/>
    <lineage>
        <taxon>Eukaryota</taxon>
        <taxon>Fungi</taxon>
        <taxon>Dikarya</taxon>
        <taxon>Basidiomycota</taxon>
        <taxon>Agaricomycotina</taxon>
        <taxon>Agaricomycetes</taxon>
        <taxon>Agaricomycetidae</taxon>
        <taxon>Agaricales</taxon>
        <taxon>Tricholomatineae</taxon>
        <taxon>Lyophyllaceae</taxon>
        <taxon>Sphagnurus</taxon>
    </lineage>
</organism>
<dbReference type="AlphaFoldDB" id="A0A9P7FPW3"/>
<dbReference type="OrthoDB" id="2538110at2759"/>
<evidence type="ECO:0000313" key="2">
    <source>
        <dbReference type="EMBL" id="KAG5636129.1"/>
    </source>
</evidence>
<name>A0A9P7FPW3_9AGAR</name>
<keyword evidence="3" id="KW-1185">Reference proteome</keyword>
<dbReference type="EMBL" id="JABCKI010005972">
    <property type="protein sequence ID" value="KAG5636129.1"/>
    <property type="molecule type" value="Genomic_DNA"/>
</dbReference>
<comment type="caution">
    <text evidence="2">The sequence shown here is derived from an EMBL/GenBank/DDBJ whole genome shotgun (WGS) entry which is preliminary data.</text>
</comment>
<reference evidence="2" key="2">
    <citation type="submission" date="2021-10" db="EMBL/GenBank/DDBJ databases">
        <title>Phylogenomics reveals ancestral predisposition of the termite-cultivated fungus Termitomyces towards a domesticated lifestyle.</title>
        <authorList>
            <person name="Auxier B."/>
            <person name="Grum-Grzhimaylo A."/>
            <person name="Cardenas M.E."/>
            <person name="Lodge J.D."/>
            <person name="Laessoe T."/>
            <person name="Pedersen O."/>
            <person name="Smith M.E."/>
            <person name="Kuyper T.W."/>
            <person name="Franco-Molano E.A."/>
            <person name="Baroni T.J."/>
            <person name="Aanen D.K."/>
        </authorList>
    </citation>
    <scope>NUCLEOTIDE SEQUENCE</scope>
    <source>
        <strain evidence="2">D49</strain>
    </source>
</reference>
<feature type="compositionally biased region" description="Low complexity" evidence="1">
    <location>
        <begin position="19"/>
        <end position="34"/>
    </location>
</feature>
<sequence length="81" mass="9107">MPSSTARYEQLPTDDEPQSPHSPSSPASHVHPPAYDFNIEDARPRLPVFPIDPRFHQPTPSPFSRAALLLFLGFYAHVLRS</sequence>
<reference evidence="2" key="1">
    <citation type="submission" date="2021-02" db="EMBL/GenBank/DDBJ databases">
        <authorList>
            <person name="Nieuwenhuis M."/>
            <person name="Van De Peppel L.J.J."/>
        </authorList>
    </citation>
    <scope>NUCLEOTIDE SEQUENCE</scope>
    <source>
        <strain evidence="2">D49</strain>
    </source>
</reference>
<protein>
    <submittedName>
        <fullName evidence="2">Uncharacterized protein</fullName>
    </submittedName>
</protein>
<evidence type="ECO:0000313" key="3">
    <source>
        <dbReference type="Proteomes" id="UP000717328"/>
    </source>
</evidence>
<dbReference type="Proteomes" id="UP000717328">
    <property type="component" value="Unassembled WGS sequence"/>
</dbReference>
<gene>
    <name evidence="2" type="ORF">H0H81_009036</name>
</gene>